<accession>A0A0A8XYQ3</accession>
<dbReference type="PROSITE" id="PS51257">
    <property type="entry name" value="PROKAR_LIPOPROTEIN"/>
    <property type="match status" value="1"/>
</dbReference>
<dbReference type="AlphaFoldDB" id="A0A0A8XYQ3"/>
<sequence length="32" mass="3696">MAFHEKTNYKMVNDLIMVAYSSYSILACLLLI</sequence>
<dbReference type="EMBL" id="GBRH01280100">
    <property type="protein sequence ID" value="JAD17795.1"/>
    <property type="molecule type" value="Transcribed_RNA"/>
</dbReference>
<protein>
    <submittedName>
        <fullName evidence="1">Uncharacterized protein</fullName>
    </submittedName>
</protein>
<name>A0A0A8XYQ3_ARUDO</name>
<organism evidence="1">
    <name type="scientific">Arundo donax</name>
    <name type="common">Giant reed</name>
    <name type="synonym">Donax arundinaceus</name>
    <dbReference type="NCBI Taxonomy" id="35708"/>
    <lineage>
        <taxon>Eukaryota</taxon>
        <taxon>Viridiplantae</taxon>
        <taxon>Streptophyta</taxon>
        <taxon>Embryophyta</taxon>
        <taxon>Tracheophyta</taxon>
        <taxon>Spermatophyta</taxon>
        <taxon>Magnoliopsida</taxon>
        <taxon>Liliopsida</taxon>
        <taxon>Poales</taxon>
        <taxon>Poaceae</taxon>
        <taxon>PACMAD clade</taxon>
        <taxon>Arundinoideae</taxon>
        <taxon>Arundineae</taxon>
        <taxon>Arundo</taxon>
    </lineage>
</organism>
<proteinExistence type="predicted"/>
<reference evidence="1" key="1">
    <citation type="submission" date="2014-09" db="EMBL/GenBank/DDBJ databases">
        <authorList>
            <person name="Magalhaes I.L.F."/>
            <person name="Oliveira U."/>
            <person name="Santos F.R."/>
            <person name="Vidigal T.H.D.A."/>
            <person name="Brescovit A.D."/>
            <person name="Santos A.J."/>
        </authorList>
    </citation>
    <scope>NUCLEOTIDE SEQUENCE</scope>
    <source>
        <tissue evidence="1">Shoot tissue taken approximately 20 cm above the soil surface</tissue>
    </source>
</reference>
<reference evidence="1" key="2">
    <citation type="journal article" date="2015" name="Data Brief">
        <title>Shoot transcriptome of the giant reed, Arundo donax.</title>
        <authorList>
            <person name="Barrero R.A."/>
            <person name="Guerrero F.D."/>
            <person name="Moolhuijzen P."/>
            <person name="Goolsby J.A."/>
            <person name="Tidwell J."/>
            <person name="Bellgard S.E."/>
            <person name="Bellgard M.I."/>
        </authorList>
    </citation>
    <scope>NUCLEOTIDE SEQUENCE</scope>
    <source>
        <tissue evidence="1">Shoot tissue taken approximately 20 cm above the soil surface</tissue>
    </source>
</reference>
<evidence type="ECO:0000313" key="1">
    <source>
        <dbReference type="EMBL" id="JAD17795.1"/>
    </source>
</evidence>